<dbReference type="EMBL" id="JALJOS010000052">
    <property type="protein sequence ID" value="KAK9818936.1"/>
    <property type="molecule type" value="Genomic_DNA"/>
</dbReference>
<evidence type="ECO:0000256" key="5">
    <source>
        <dbReference type="ARBA" id="ARBA00022989"/>
    </source>
</evidence>
<evidence type="ECO:0000256" key="1">
    <source>
        <dbReference type="ARBA" id="ARBA00004434"/>
    </source>
</evidence>
<protein>
    <submittedName>
        <fullName evidence="9">Uncharacterized protein</fullName>
    </submittedName>
</protein>
<keyword evidence="3 8" id="KW-0812">Transmembrane</keyword>
<keyword evidence="10" id="KW-1185">Reference proteome</keyword>
<keyword evidence="7 8" id="KW-0472">Membrane</keyword>
<feature type="transmembrane region" description="Helical" evidence="8">
    <location>
        <begin position="12"/>
        <end position="30"/>
    </location>
</feature>
<dbReference type="InterPro" id="IPR020164">
    <property type="entry name" value="Cyt_c_Oxase_assmbl_COX16"/>
</dbReference>
<keyword evidence="5 8" id="KW-1133">Transmembrane helix</keyword>
<evidence type="ECO:0000256" key="6">
    <source>
        <dbReference type="ARBA" id="ARBA00023128"/>
    </source>
</evidence>
<evidence type="ECO:0000256" key="3">
    <source>
        <dbReference type="ARBA" id="ARBA00022692"/>
    </source>
</evidence>
<evidence type="ECO:0000256" key="2">
    <source>
        <dbReference type="ARBA" id="ARBA00008370"/>
    </source>
</evidence>
<evidence type="ECO:0000256" key="7">
    <source>
        <dbReference type="ARBA" id="ARBA00023136"/>
    </source>
</evidence>
<reference evidence="9 10" key="1">
    <citation type="journal article" date="2024" name="Nat. Commun.">
        <title>Phylogenomics reveals the evolutionary origins of lichenization in chlorophyte algae.</title>
        <authorList>
            <person name="Puginier C."/>
            <person name="Libourel C."/>
            <person name="Otte J."/>
            <person name="Skaloud P."/>
            <person name="Haon M."/>
            <person name="Grisel S."/>
            <person name="Petersen M."/>
            <person name="Berrin J.G."/>
            <person name="Delaux P.M."/>
            <person name="Dal Grande F."/>
            <person name="Keller J."/>
        </authorList>
    </citation>
    <scope>NUCLEOTIDE SEQUENCE [LARGE SCALE GENOMIC DNA]</scope>
    <source>
        <strain evidence="9 10">SAG 2145</strain>
    </source>
</reference>
<dbReference type="AlphaFoldDB" id="A0AAW1PZ03"/>
<keyword evidence="6" id="KW-0496">Mitochondrion</keyword>
<comment type="caution">
    <text evidence="9">The sequence shown here is derived from an EMBL/GenBank/DDBJ whole genome shotgun (WGS) entry which is preliminary data.</text>
</comment>
<organism evidence="9 10">
    <name type="scientific">Apatococcus lobatus</name>
    <dbReference type="NCBI Taxonomy" id="904363"/>
    <lineage>
        <taxon>Eukaryota</taxon>
        <taxon>Viridiplantae</taxon>
        <taxon>Chlorophyta</taxon>
        <taxon>core chlorophytes</taxon>
        <taxon>Trebouxiophyceae</taxon>
        <taxon>Chlorellales</taxon>
        <taxon>Chlorellaceae</taxon>
        <taxon>Apatococcus</taxon>
    </lineage>
</organism>
<sequence length="88" mass="10029">MPSGRDNFLRTGLPLLGLVVGGWIGISWMLQGRLDIKGAKEKRLALDLENTPPRPTQTFDLNQELQRLKDKVDIDKYENQKVPRPEDS</sequence>
<proteinExistence type="inferred from homology"/>
<name>A0AAW1PZ03_9CHLO</name>
<dbReference type="Proteomes" id="UP001438707">
    <property type="component" value="Unassembled WGS sequence"/>
</dbReference>
<comment type="subcellular location">
    <subcellularLocation>
        <location evidence="1">Mitochondrion inner membrane</location>
        <topology evidence="1">Single-pass membrane protein</topology>
    </subcellularLocation>
</comment>
<evidence type="ECO:0000313" key="9">
    <source>
        <dbReference type="EMBL" id="KAK9818936.1"/>
    </source>
</evidence>
<dbReference type="GO" id="GO:0005743">
    <property type="term" value="C:mitochondrial inner membrane"/>
    <property type="evidence" value="ECO:0007669"/>
    <property type="project" value="UniProtKB-SubCell"/>
</dbReference>
<keyword evidence="4" id="KW-0999">Mitochondrion inner membrane</keyword>
<dbReference type="Pfam" id="PF14138">
    <property type="entry name" value="COX16"/>
    <property type="match status" value="1"/>
</dbReference>
<comment type="similarity">
    <text evidence="2">Belongs to the COX16 family.</text>
</comment>
<evidence type="ECO:0000256" key="8">
    <source>
        <dbReference type="SAM" id="Phobius"/>
    </source>
</evidence>
<evidence type="ECO:0000313" key="10">
    <source>
        <dbReference type="Proteomes" id="UP001438707"/>
    </source>
</evidence>
<evidence type="ECO:0000256" key="4">
    <source>
        <dbReference type="ARBA" id="ARBA00022792"/>
    </source>
</evidence>
<accession>A0AAW1PZ03</accession>
<gene>
    <name evidence="9" type="ORF">WJX74_003705</name>
</gene>